<dbReference type="Proteomes" id="UP000035680">
    <property type="component" value="Unassembled WGS sequence"/>
</dbReference>
<evidence type="ECO:0000313" key="1">
    <source>
        <dbReference type="Proteomes" id="UP000035680"/>
    </source>
</evidence>
<name>A0A0K0FJR8_STRVS</name>
<proteinExistence type="predicted"/>
<reference evidence="1" key="1">
    <citation type="submission" date="2014-07" db="EMBL/GenBank/DDBJ databases">
        <authorList>
            <person name="Martin A.A"/>
            <person name="De Silva N."/>
        </authorList>
    </citation>
    <scope>NUCLEOTIDE SEQUENCE</scope>
</reference>
<organism evidence="1 2">
    <name type="scientific">Strongyloides venezuelensis</name>
    <name type="common">Threadworm</name>
    <dbReference type="NCBI Taxonomy" id="75913"/>
    <lineage>
        <taxon>Eukaryota</taxon>
        <taxon>Metazoa</taxon>
        <taxon>Ecdysozoa</taxon>
        <taxon>Nematoda</taxon>
        <taxon>Chromadorea</taxon>
        <taxon>Rhabditida</taxon>
        <taxon>Tylenchina</taxon>
        <taxon>Panagrolaimomorpha</taxon>
        <taxon>Strongyloidoidea</taxon>
        <taxon>Strongyloididae</taxon>
        <taxon>Strongyloides</taxon>
    </lineage>
</organism>
<dbReference type="SUPFAM" id="SSF56672">
    <property type="entry name" value="DNA/RNA polymerases"/>
    <property type="match status" value="1"/>
</dbReference>
<protein>
    <submittedName>
        <fullName evidence="2">DUF1524 domain-containing protein</fullName>
    </submittedName>
</protein>
<reference evidence="2" key="2">
    <citation type="submission" date="2015-08" db="UniProtKB">
        <authorList>
            <consortium name="WormBaseParasite"/>
        </authorList>
    </citation>
    <scope>IDENTIFICATION</scope>
</reference>
<sequence length="88" mass="10221">MCYCKTIEEKGFKLSTSKWKVLTMSTMFLGVQLCEGKFKPNEKKIASLKAMSVPRDKDQLISFLGLLKYDNHWTLKEEKMESLKNLVI</sequence>
<dbReference type="AlphaFoldDB" id="A0A0K0FJR8"/>
<dbReference type="InterPro" id="IPR043502">
    <property type="entry name" value="DNA/RNA_pol_sf"/>
</dbReference>
<evidence type="ECO:0000313" key="2">
    <source>
        <dbReference type="WBParaSite" id="SVE_0914300.1"/>
    </source>
</evidence>
<accession>A0A0K0FJR8</accession>
<keyword evidence="1" id="KW-1185">Reference proteome</keyword>
<dbReference type="WBParaSite" id="SVE_0914300.1">
    <property type="protein sequence ID" value="SVE_0914300.1"/>
    <property type="gene ID" value="SVE_0914300"/>
</dbReference>